<name>A0A081BPH4_9BACT</name>
<gene>
    <name evidence="1" type="ORF">U14_03541</name>
</gene>
<evidence type="ECO:0000313" key="2">
    <source>
        <dbReference type="Proteomes" id="UP000030700"/>
    </source>
</evidence>
<evidence type="ECO:0008006" key="3">
    <source>
        <dbReference type="Google" id="ProtNLM"/>
    </source>
</evidence>
<dbReference type="EMBL" id="DF820458">
    <property type="protein sequence ID" value="GAK52290.1"/>
    <property type="molecule type" value="Genomic_DNA"/>
</dbReference>
<dbReference type="InterPro" id="IPR009078">
    <property type="entry name" value="Ferritin-like_SF"/>
</dbReference>
<sequence length="166" mass="19272">MVRFTADEMYALAEEIETRGNRFYAAASERVADAETRGLLQELAKWENEHFRFFHELREQLPPEASRKEESEEADEDHAAYLQAMVQDRMFPADVNAAFAAMPDASPVSMLEYALQREKDVIVFFLTMRDLIPRHWGREKLDAILTEEARHVRIITQQLGKRAARS</sequence>
<reference evidence="1" key="1">
    <citation type="journal article" date="2015" name="PeerJ">
        <title>First genomic representation of candidate bacterial phylum KSB3 points to enhanced environmental sensing as a trigger of wastewater bulking.</title>
        <authorList>
            <person name="Sekiguchi Y."/>
            <person name="Ohashi A."/>
            <person name="Parks D.H."/>
            <person name="Yamauchi T."/>
            <person name="Tyson G.W."/>
            <person name="Hugenholtz P."/>
        </authorList>
    </citation>
    <scope>NUCLEOTIDE SEQUENCE [LARGE SCALE GENOMIC DNA]</scope>
</reference>
<keyword evidence="2" id="KW-1185">Reference proteome</keyword>
<dbReference type="HOGENOM" id="CLU_122749_1_0_0"/>
<dbReference type="Proteomes" id="UP000030700">
    <property type="component" value="Unassembled WGS sequence"/>
</dbReference>
<organism evidence="1">
    <name type="scientific">Candidatus Moduliflexus flocculans</name>
    <dbReference type="NCBI Taxonomy" id="1499966"/>
    <lineage>
        <taxon>Bacteria</taxon>
        <taxon>Candidatus Moduliflexota</taxon>
        <taxon>Candidatus Moduliflexia</taxon>
        <taxon>Candidatus Moduliflexales</taxon>
        <taxon>Candidatus Moduliflexaceae</taxon>
    </lineage>
</organism>
<dbReference type="AlphaFoldDB" id="A0A081BPH4"/>
<dbReference type="Gene3D" id="1.20.1260.10">
    <property type="match status" value="1"/>
</dbReference>
<dbReference type="SUPFAM" id="SSF47240">
    <property type="entry name" value="Ferritin-like"/>
    <property type="match status" value="1"/>
</dbReference>
<accession>A0A081BPH4</accession>
<protein>
    <recommendedName>
        <fullName evidence="3">Rubrerythrin</fullName>
    </recommendedName>
</protein>
<evidence type="ECO:0000313" key="1">
    <source>
        <dbReference type="EMBL" id="GAK52290.1"/>
    </source>
</evidence>
<proteinExistence type="predicted"/>
<dbReference type="STRING" id="1499966.U14_03541"/>
<dbReference type="CDD" id="cd01045">
    <property type="entry name" value="Ferritin_like_AB"/>
    <property type="match status" value="1"/>
</dbReference>
<dbReference type="InterPro" id="IPR012347">
    <property type="entry name" value="Ferritin-like"/>
</dbReference>